<dbReference type="InterPro" id="IPR036513">
    <property type="entry name" value="STAS_dom_sf"/>
</dbReference>
<keyword evidence="5 8" id="KW-0472">Membrane</keyword>
<sequence>MSACTPTRPTDPPPAHRSHPPHSPPPDRRFRIAGADLSASITVFLIALPLSLGIALATGAPLQSGLVAAAVGGLVAGRLGGSPLQVSGPAAGLTVVTADLIQRYGWRTTCAITVLAGLVQLGLGCLRVARTALAVSPAIVHGMLAGIGVTIAVAQLHIVLGGSPQSSVPDNVRALPAQLADLHPGAVTVSVLTLTLLLLWPRLPGRTGRLLRIVPAPLVAVAGATATAALAGLTLPQVELPSWRSHALAGLPEGPVLGLLAAVLTVTLVCSVQSLLGAVAVDRLAASRPAPAVPVRRSDLDRELLGQGSANIVSGALGGLPVAGVAVRSTANVNAGAVSRNSTMLHGVLVVVAALLMVPILERIPLASLAALVMAVGIQMVSLHHIRTVTRHREVLMYATTLLGVIFLGVLQGVALGIAVAVGTALHRLTRTRISHDEQEGVHHVRVRGQLTFLAVPRLSRALHLVPQGAHAVVELDGSFMDHAAYESLQDWQKTHTAQGGTVEFTGRRAGLTGTPEGGSGDPASGPAGSGDATGAAGSARAAGPARAAGSARAGGPAEVAAPVGLAAATHCRCRPWTPWRNHQCEPMLAALEPTPPAGRPDAVAHADAAGRADAGVAARRGSGGTAGAGPAGGGAGGVGAGAGPGTADGAGCGGGTDGMAHGHPAGGVAVRGGDAGGGTAGRHAAGAGTAAGGPVGAGHGGGGPGAHGRTGHGAAGHGAAGHAPVGLGTGRRGGHRLARGIRVFQRNTAPLVRAELARLAREGQRPSQLFLTCADSRLVTSMITASGPGDLFVVRNVGNLVPLPGAESGDDSVAAAIEYAVEVLQVRSITVCGHSGCGAMQALLRSEPGEEAAGETQTPLRRWLRHGVPSLERMADDSRPWARLAGRHPTDAVEQLCLTNVVQQLEHLRAHESVARALEAGVLELHGMYFHVGEAQAYLLTEAKEGQVFDQVRAEDDVPA</sequence>
<evidence type="ECO:0000256" key="3">
    <source>
        <dbReference type="ARBA" id="ARBA00022692"/>
    </source>
</evidence>
<feature type="region of interest" description="Disordered" evidence="7">
    <location>
        <begin position="1"/>
        <end position="28"/>
    </location>
</feature>
<dbReference type="InterPro" id="IPR036874">
    <property type="entry name" value="Carbonic_anhydrase_sf"/>
</dbReference>
<dbReference type="Gene3D" id="3.30.750.24">
    <property type="entry name" value="STAS domain"/>
    <property type="match status" value="1"/>
</dbReference>
<evidence type="ECO:0000256" key="4">
    <source>
        <dbReference type="ARBA" id="ARBA00022989"/>
    </source>
</evidence>
<dbReference type="PANTHER" id="PTHR11814">
    <property type="entry name" value="SULFATE TRANSPORTER"/>
    <property type="match status" value="1"/>
</dbReference>
<feature type="transmembrane region" description="Helical" evidence="8">
    <location>
        <begin position="366"/>
        <end position="383"/>
    </location>
</feature>
<feature type="region of interest" description="Disordered" evidence="7">
    <location>
        <begin position="596"/>
        <end position="632"/>
    </location>
</feature>
<evidence type="ECO:0000256" key="1">
    <source>
        <dbReference type="ARBA" id="ARBA00004141"/>
    </source>
</evidence>
<evidence type="ECO:0000259" key="9">
    <source>
        <dbReference type="Pfam" id="PF00916"/>
    </source>
</evidence>
<dbReference type="RefSeq" id="WP_385859839.1">
    <property type="nucleotide sequence ID" value="NZ_JBHMAR010000045.1"/>
</dbReference>
<dbReference type="InterPro" id="IPR001902">
    <property type="entry name" value="SLC26A/SulP_fam"/>
</dbReference>
<dbReference type="SMART" id="SM00947">
    <property type="entry name" value="Pro_CA"/>
    <property type="match status" value="1"/>
</dbReference>
<feature type="compositionally biased region" description="Gly residues" evidence="7">
    <location>
        <begin position="670"/>
        <end position="681"/>
    </location>
</feature>
<feature type="transmembrane region" description="Helical" evidence="8">
    <location>
        <begin position="395"/>
        <end position="426"/>
    </location>
</feature>
<feature type="region of interest" description="Disordered" evidence="7">
    <location>
        <begin position="499"/>
        <end position="553"/>
    </location>
</feature>
<feature type="transmembrane region" description="Helical" evidence="8">
    <location>
        <begin position="256"/>
        <end position="281"/>
    </location>
</feature>
<protein>
    <submittedName>
        <fullName evidence="10">Bifunctional SulP family inorganic anion transporter/carbonic anhydrase</fullName>
    </submittedName>
</protein>
<comment type="function">
    <text evidence="6">Catalyzes the reversible hydration of carbon dioxide to form bicarbonate.</text>
</comment>
<feature type="compositionally biased region" description="Gly residues" evidence="7">
    <location>
        <begin position="622"/>
        <end position="632"/>
    </location>
</feature>
<feature type="transmembrane region" description="Helical" evidence="8">
    <location>
        <begin position="182"/>
        <end position="201"/>
    </location>
</feature>
<dbReference type="Pfam" id="PF00484">
    <property type="entry name" value="Pro_CA"/>
    <property type="match status" value="1"/>
</dbReference>
<dbReference type="Gene3D" id="3.40.1050.10">
    <property type="entry name" value="Carbonic anhydrase"/>
    <property type="match status" value="1"/>
</dbReference>
<feature type="transmembrane region" description="Helical" evidence="8">
    <location>
        <begin position="37"/>
        <end position="57"/>
    </location>
</feature>
<evidence type="ECO:0000256" key="2">
    <source>
        <dbReference type="ARBA" id="ARBA00006217"/>
    </source>
</evidence>
<proteinExistence type="inferred from homology"/>
<evidence type="ECO:0000256" key="5">
    <source>
        <dbReference type="ARBA" id="ARBA00023136"/>
    </source>
</evidence>
<evidence type="ECO:0000313" key="11">
    <source>
        <dbReference type="Proteomes" id="UP001589703"/>
    </source>
</evidence>
<name>A0ABV5VKP2_9ACTN</name>
<evidence type="ECO:0000256" key="8">
    <source>
        <dbReference type="SAM" id="Phobius"/>
    </source>
</evidence>
<dbReference type="InterPro" id="IPR011547">
    <property type="entry name" value="SLC26A/SulP_dom"/>
</dbReference>
<dbReference type="InterPro" id="IPR001765">
    <property type="entry name" value="Carbonic_anhydrase"/>
</dbReference>
<feature type="compositionally biased region" description="Low complexity" evidence="7">
    <location>
        <begin position="612"/>
        <end position="621"/>
    </location>
</feature>
<keyword evidence="3 8" id="KW-0812">Transmembrane</keyword>
<feature type="transmembrane region" description="Helical" evidence="8">
    <location>
        <begin position="138"/>
        <end position="162"/>
    </location>
</feature>
<feature type="compositionally biased region" description="Low complexity" evidence="7">
    <location>
        <begin position="522"/>
        <end position="553"/>
    </location>
</feature>
<evidence type="ECO:0000256" key="7">
    <source>
        <dbReference type="SAM" id="MobiDB-lite"/>
    </source>
</evidence>
<feature type="compositionally biased region" description="Gly residues" evidence="7">
    <location>
        <begin position="690"/>
        <end position="720"/>
    </location>
</feature>
<comment type="caution">
    <text evidence="10">The sequence shown here is derived from an EMBL/GenBank/DDBJ whole genome shotgun (WGS) entry which is preliminary data.</text>
</comment>
<gene>
    <name evidence="10" type="ORF">ACFFRO_24925</name>
</gene>
<comment type="similarity">
    <text evidence="2">Belongs to the beta-class carbonic anhydrase family.</text>
</comment>
<dbReference type="Pfam" id="PF00916">
    <property type="entry name" value="Sulfate_transp"/>
    <property type="match status" value="1"/>
</dbReference>
<evidence type="ECO:0000313" key="10">
    <source>
        <dbReference type="EMBL" id="MFB9738329.1"/>
    </source>
</evidence>
<feature type="transmembrane region" description="Helical" evidence="8">
    <location>
        <begin position="213"/>
        <end position="236"/>
    </location>
</feature>
<comment type="subcellular location">
    <subcellularLocation>
        <location evidence="1">Membrane</location>
        <topology evidence="1">Multi-pass membrane protein</topology>
    </subcellularLocation>
</comment>
<accession>A0ABV5VKP2</accession>
<feature type="domain" description="SLC26A/SulP transporter" evidence="9">
    <location>
        <begin position="35"/>
        <end position="391"/>
    </location>
</feature>
<dbReference type="EMBL" id="JBHMAR010000045">
    <property type="protein sequence ID" value="MFB9738329.1"/>
    <property type="molecule type" value="Genomic_DNA"/>
</dbReference>
<dbReference type="Proteomes" id="UP001589703">
    <property type="component" value="Unassembled WGS sequence"/>
</dbReference>
<evidence type="ECO:0000256" key="6">
    <source>
        <dbReference type="ARBA" id="ARBA00024993"/>
    </source>
</evidence>
<dbReference type="SUPFAM" id="SSF52091">
    <property type="entry name" value="SpoIIaa-like"/>
    <property type="match status" value="1"/>
</dbReference>
<feature type="transmembrane region" description="Helical" evidence="8">
    <location>
        <begin position="343"/>
        <end position="360"/>
    </location>
</feature>
<keyword evidence="4 8" id="KW-1133">Transmembrane helix</keyword>
<organism evidence="10 11">
    <name type="scientific">Streptomyces thermocoprophilus</name>
    <dbReference type="NCBI Taxonomy" id="78356"/>
    <lineage>
        <taxon>Bacteria</taxon>
        <taxon>Bacillati</taxon>
        <taxon>Actinomycetota</taxon>
        <taxon>Actinomycetes</taxon>
        <taxon>Kitasatosporales</taxon>
        <taxon>Streptomycetaceae</taxon>
        <taxon>Streptomyces</taxon>
    </lineage>
</organism>
<feature type="transmembrane region" description="Helical" evidence="8">
    <location>
        <begin position="104"/>
        <end position="126"/>
    </location>
</feature>
<feature type="region of interest" description="Disordered" evidence="7">
    <location>
        <begin position="664"/>
        <end position="734"/>
    </location>
</feature>
<dbReference type="SUPFAM" id="SSF53056">
    <property type="entry name" value="beta-carbonic anhydrase, cab"/>
    <property type="match status" value="1"/>
</dbReference>
<keyword evidence="11" id="KW-1185">Reference proteome</keyword>
<reference evidence="10 11" key="1">
    <citation type="submission" date="2024-09" db="EMBL/GenBank/DDBJ databases">
        <authorList>
            <person name="Sun Q."/>
            <person name="Mori K."/>
        </authorList>
    </citation>
    <scope>NUCLEOTIDE SEQUENCE [LARGE SCALE GENOMIC DNA]</scope>
    <source>
        <strain evidence="10 11">JCM 10918</strain>
    </source>
</reference>